<evidence type="ECO:0000313" key="3">
    <source>
        <dbReference type="EMBL" id="TYS04687.1"/>
    </source>
</evidence>
<organism evidence="1 4">
    <name type="scientific">Enterobacter hormaechei</name>
    <dbReference type="NCBI Taxonomy" id="158836"/>
    <lineage>
        <taxon>Bacteria</taxon>
        <taxon>Pseudomonadati</taxon>
        <taxon>Pseudomonadota</taxon>
        <taxon>Gammaproteobacteria</taxon>
        <taxon>Enterobacterales</taxon>
        <taxon>Enterobacteriaceae</taxon>
        <taxon>Enterobacter</taxon>
        <taxon>Enterobacter cloacae complex</taxon>
    </lineage>
</organism>
<evidence type="ECO:0000313" key="2">
    <source>
        <dbReference type="EMBL" id="PXB37531.1"/>
    </source>
</evidence>
<evidence type="ECO:0000313" key="5">
    <source>
        <dbReference type="Proteomes" id="UP000246375"/>
    </source>
</evidence>
<dbReference type="EMBL" id="VTDZ01000164">
    <property type="protein sequence ID" value="TYS04687.1"/>
    <property type="molecule type" value="Genomic_DNA"/>
</dbReference>
<dbReference type="EMBL" id="QHMI01000017">
    <property type="protein sequence ID" value="PXB37531.1"/>
    <property type="molecule type" value="Genomic_DNA"/>
</dbReference>
<dbReference type="Proteomes" id="UP000229974">
    <property type="component" value="Unassembled WGS sequence"/>
</dbReference>
<dbReference type="EMBL" id="NEEW01000022">
    <property type="protein sequence ID" value="PJD77927.1"/>
    <property type="molecule type" value="Genomic_DNA"/>
</dbReference>
<proteinExistence type="predicted"/>
<dbReference type="Proteomes" id="UP000322612">
    <property type="component" value="Unassembled WGS sequence"/>
</dbReference>
<reference evidence="2 5" key="2">
    <citation type="submission" date="2018-05" db="EMBL/GenBank/DDBJ databases">
        <title>Evaluation of testing and processing parameters for the GenePOC Carba assay.</title>
        <authorList>
            <person name="Walsh T.R."/>
        </authorList>
    </citation>
    <scope>NUCLEOTIDE SEQUENCE [LARGE SCALE GENOMIC DNA]</scope>
    <source>
        <strain evidence="2 5">PECIMP</strain>
    </source>
</reference>
<evidence type="ECO:0000313" key="4">
    <source>
        <dbReference type="Proteomes" id="UP000229974"/>
    </source>
</evidence>
<evidence type="ECO:0000313" key="6">
    <source>
        <dbReference type="Proteomes" id="UP000322612"/>
    </source>
</evidence>
<sequence length="76" mass="8812">MTCSRLSSDSIDGFTFFISPHGQGCRLSVEPEYRRNGTQNFDGWFPRYYTKPQYAKAALTRFLGEPVNWLDCNDHN</sequence>
<comment type="caution">
    <text evidence="1">The sequence shown here is derived from an EMBL/GenBank/DDBJ whole genome shotgun (WGS) entry which is preliminary data.</text>
</comment>
<accession>A0A2J0PS71</accession>
<evidence type="ECO:0000313" key="1">
    <source>
        <dbReference type="EMBL" id="PJD77927.1"/>
    </source>
</evidence>
<dbReference type="AlphaFoldDB" id="A0A2J0PS71"/>
<name>A0A2J0PS71_9ENTR</name>
<dbReference type="Proteomes" id="UP000246375">
    <property type="component" value="Unassembled WGS sequence"/>
</dbReference>
<protein>
    <submittedName>
        <fullName evidence="1">Uncharacterized protein</fullName>
    </submittedName>
</protein>
<reference evidence="1 4" key="1">
    <citation type="journal article" date="2017" name="J. Antimicrob. Chemother.">
        <title>Characterization of the population structure, drug resistance mechanisms and plasmids of the community-associated Enterobacter cloacae complex in China.</title>
        <authorList>
            <person name="Zhou K."/>
            <person name="Yu W."/>
            <person name="Cao X."/>
            <person name="Shen P."/>
            <person name="Lu H."/>
            <person name="Luo Q."/>
            <person name="Rossen J.W.A."/>
            <person name="Xiao Y."/>
        </authorList>
    </citation>
    <scope>NUCLEOTIDE SEQUENCE [LARGE SCALE GENOMIC DNA]</scope>
    <source>
        <strain evidence="1 4">ECC904</strain>
    </source>
</reference>
<reference evidence="3 6" key="3">
    <citation type="submission" date="2019-08" db="EMBL/GenBank/DDBJ databases">
        <title>Whole genome sequence analysis of bacterial isolates in patients.</title>
        <authorList>
            <person name="Jeong K.C."/>
        </authorList>
    </citation>
    <scope>NUCLEOTIDE SEQUENCE [LARGE SCALE GENOMIC DNA]</scope>
    <source>
        <strain evidence="3 6">KCJ3K342</strain>
    </source>
</reference>
<gene>
    <name evidence="1" type="ORF">B9Q30_25495</name>
    <name evidence="2" type="ORF">DL189_18910</name>
    <name evidence="3" type="ORF">FZC81_23855</name>
</gene>